<dbReference type="PANTHER" id="PTHR30231">
    <property type="entry name" value="DNA POLYMERASE III SUBUNIT EPSILON"/>
    <property type="match status" value="1"/>
</dbReference>
<evidence type="ECO:0000313" key="5">
    <source>
        <dbReference type="EMBL" id="ARD22826.1"/>
    </source>
</evidence>
<dbReference type="Proteomes" id="UP000191820">
    <property type="component" value="Chromosome"/>
</dbReference>
<dbReference type="EMBL" id="CP020472">
    <property type="protein sequence ID" value="ARD22826.1"/>
    <property type="molecule type" value="Genomic_DNA"/>
</dbReference>
<reference evidence="5 6" key="1">
    <citation type="submission" date="2017-03" db="EMBL/GenBank/DDBJ databases">
        <title>Genome sequencing of Shewanella japonica KCTC 22435.</title>
        <authorList>
            <person name="Kim K.M."/>
        </authorList>
    </citation>
    <scope>NUCLEOTIDE SEQUENCE [LARGE SCALE GENOMIC DNA]</scope>
    <source>
        <strain evidence="5 6">KCTC 22435</strain>
    </source>
</reference>
<dbReference type="InterPro" id="IPR012337">
    <property type="entry name" value="RNaseH-like_sf"/>
</dbReference>
<dbReference type="SMART" id="SM00479">
    <property type="entry name" value="EXOIII"/>
    <property type="match status" value="1"/>
</dbReference>
<organism evidence="5 6">
    <name type="scientific">Shewanella japonica</name>
    <dbReference type="NCBI Taxonomy" id="93973"/>
    <lineage>
        <taxon>Bacteria</taxon>
        <taxon>Pseudomonadati</taxon>
        <taxon>Pseudomonadota</taxon>
        <taxon>Gammaproteobacteria</taxon>
        <taxon>Alteromonadales</taxon>
        <taxon>Shewanellaceae</taxon>
        <taxon>Shewanella</taxon>
    </lineage>
</organism>
<evidence type="ECO:0000313" key="6">
    <source>
        <dbReference type="Proteomes" id="UP000191820"/>
    </source>
</evidence>
<evidence type="ECO:0000256" key="1">
    <source>
        <dbReference type="ARBA" id="ARBA00022722"/>
    </source>
</evidence>
<keyword evidence="6" id="KW-1185">Reference proteome</keyword>
<proteinExistence type="predicted"/>
<dbReference type="PANTHER" id="PTHR30231:SF4">
    <property type="entry name" value="PROTEIN NEN2"/>
    <property type="match status" value="1"/>
</dbReference>
<feature type="domain" description="Exonuclease" evidence="4">
    <location>
        <begin position="40"/>
        <end position="217"/>
    </location>
</feature>
<dbReference type="Gene3D" id="3.30.420.10">
    <property type="entry name" value="Ribonuclease H-like superfamily/Ribonuclease H"/>
    <property type="match status" value="1"/>
</dbReference>
<dbReference type="RefSeq" id="WP_080916025.1">
    <property type="nucleotide sequence ID" value="NZ_CP020472.1"/>
</dbReference>
<keyword evidence="2" id="KW-0378">Hydrolase</keyword>
<evidence type="ECO:0000256" key="3">
    <source>
        <dbReference type="ARBA" id="ARBA00022839"/>
    </source>
</evidence>
<dbReference type="CDD" id="cd06127">
    <property type="entry name" value="DEDDh"/>
    <property type="match status" value="1"/>
</dbReference>
<sequence>MNELWLKARLHYEMFGHKDKLYDYQKAYFNVINKPLSTSRLMAVDLEMTGLDPLKDEIISIGIVPIELDTIPCSIPLTKAQQCMVNIDGSVGQSATVHGIVDQHVSEGASLIDAMEWFIDRTQGHILVAHHAPMDISFIQSHLAKVYNRQIRLPFIDTLATEKQRLLRQHDVLKEGSLRLDACRQRYGLPTYSGHAALVDAIACAELFIAQVNSIGDSQKLAVSEFISI</sequence>
<name>A0ABN4YHM1_9GAMM</name>
<protein>
    <submittedName>
        <fullName evidence="5">DNA polymerase III subunit epsilon</fullName>
    </submittedName>
</protein>
<evidence type="ECO:0000259" key="4">
    <source>
        <dbReference type="SMART" id="SM00479"/>
    </source>
</evidence>
<keyword evidence="1" id="KW-0540">Nuclease</keyword>
<dbReference type="SUPFAM" id="SSF53098">
    <property type="entry name" value="Ribonuclease H-like"/>
    <property type="match status" value="1"/>
</dbReference>
<dbReference type="Pfam" id="PF00929">
    <property type="entry name" value="RNase_T"/>
    <property type="match status" value="1"/>
</dbReference>
<dbReference type="InterPro" id="IPR013520">
    <property type="entry name" value="Ribonucl_H"/>
</dbReference>
<accession>A0ABN4YHM1</accession>
<dbReference type="InterPro" id="IPR036397">
    <property type="entry name" value="RNaseH_sf"/>
</dbReference>
<evidence type="ECO:0000256" key="2">
    <source>
        <dbReference type="ARBA" id="ARBA00022801"/>
    </source>
</evidence>
<keyword evidence="3" id="KW-0269">Exonuclease</keyword>
<gene>
    <name evidence="5" type="ORF">SJ2017_2536</name>
</gene>